<comment type="caution">
    <text evidence="2">The sequence shown here is derived from an EMBL/GenBank/DDBJ whole genome shotgun (WGS) entry which is preliminary data.</text>
</comment>
<dbReference type="RefSeq" id="WP_390207035.1">
    <property type="nucleotide sequence ID" value="NZ_JBHSZC010000006.1"/>
</dbReference>
<dbReference type="PANTHER" id="PTHR36934:SF1">
    <property type="entry name" value="THIOESTERASE DOMAIN-CONTAINING PROTEIN"/>
    <property type="match status" value="1"/>
</dbReference>
<dbReference type="AlphaFoldDB" id="A0ABD5YV68"/>
<proteinExistence type="predicted"/>
<evidence type="ECO:0000313" key="2">
    <source>
        <dbReference type="EMBL" id="MFC7193199.1"/>
    </source>
</evidence>
<keyword evidence="3" id="KW-1185">Reference proteome</keyword>
<protein>
    <submittedName>
        <fullName evidence="2">Thioesterase family protein</fullName>
    </submittedName>
</protein>
<evidence type="ECO:0000313" key="3">
    <source>
        <dbReference type="Proteomes" id="UP001596417"/>
    </source>
</evidence>
<dbReference type="SUPFAM" id="SSF54637">
    <property type="entry name" value="Thioesterase/thiol ester dehydrase-isomerase"/>
    <property type="match status" value="1"/>
</dbReference>
<dbReference type="InterPro" id="IPR029069">
    <property type="entry name" value="HotDog_dom_sf"/>
</dbReference>
<dbReference type="InterPro" id="IPR054485">
    <property type="entry name" value="FlK-like_dom"/>
</dbReference>
<sequence length="140" mass="15423">MNDTLQAGIKHELRFGIPESKTVPSLYPESQEFQAMPDVFATGFFIGLVEWACIQAVNPHLDWPQEQTVGTHVDVSHEAATPPGLEAVVHVELTEIDGRRLLFDIEASDGVDLIGQGSHERFVINAKSFSQQAAQKGKQQ</sequence>
<dbReference type="InterPro" id="IPR025540">
    <property type="entry name" value="FlK"/>
</dbReference>
<dbReference type="PIRSF" id="PIRSF014972">
    <property type="entry name" value="FlK"/>
    <property type="match status" value="1"/>
</dbReference>
<feature type="domain" description="Fluoroacetyl-CoA-specific thioesterase-like" evidence="1">
    <location>
        <begin position="34"/>
        <end position="126"/>
    </location>
</feature>
<organism evidence="2 3">
    <name type="scientific">Halocatena marina</name>
    <dbReference type="NCBI Taxonomy" id="2934937"/>
    <lineage>
        <taxon>Archaea</taxon>
        <taxon>Methanobacteriati</taxon>
        <taxon>Methanobacteriota</taxon>
        <taxon>Stenosarchaea group</taxon>
        <taxon>Halobacteria</taxon>
        <taxon>Halobacteriales</taxon>
        <taxon>Natronomonadaceae</taxon>
        <taxon>Halocatena</taxon>
    </lineage>
</organism>
<name>A0ABD5YV68_9EURY</name>
<evidence type="ECO:0000259" key="1">
    <source>
        <dbReference type="Pfam" id="PF22636"/>
    </source>
</evidence>
<dbReference type="Pfam" id="PF22636">
    <property type="entry name" value="FlK"/>
    <property type="match status" value="1"/>
</dbReference>
<accession>A0ABD5YV68</accession>
<dbReference type="PANTHER" id="PTHR36934">
    <property type="entry name" value="BLR0278 PROTEIN"/>
    <property type="match status" value="1"/>
</dbReference>
<dbReference type="EMBL" id="JBHTAX010000007">
    <property type="protein sequence ID" value="MFC7193199.1"/>
    <property type="molecule type" value="Genomic_DNA"/>
</dbReference>
<reference evidence="2 3" key="1">
    <citation type="journal article" date="2019" name="Int. J. Syst. Evol. Microbiol.">
        <title>The Global Catalogue of Microorganisms (GCM) 10K type strain sequencing project: providing services to taxonomists for standard genome sequencing and annotation.</title>
        <authorList>
            <consortium name="The Broad Institute Genomics Platform"/>
            <consortium name="The Broad Institute Genome Sequencing Center for Infectious Disease"/>
            <person name="Wu L."/>
            <person name="Ma J."/>
        </authorList>
    </citation>
    <scope>NUCLEOTIDE SEQUENCE [LARGE SCALE GENOMIC DNA]</scope>
    <source>
        <strain evidence="2 3">RDMS1</strain>
    </source>
</reference>
<dbReference type="Gene3D" id="3.10.129.10">
    <property type="entry name" value="Hotdog Thioesterase"/>
    <property type="match status" value="1"/>
</dbReference>
<dbReference type="Proteomes" id="UP001596417">
    <property type="component" value="Unassembled WGS sequence"/>
</dbReference>
<gene>
    <name evidence="2" type="ORF">ACFQL7_27715</name>
</gene>